<feature type="region of interest" description="Disordered" evidence="1">
    <location>
        <begin position="1"/>
        <end position="213"/>
    </location>
</feature>
<dbReference type="EMBL" id="CP137757">
    <property type="protein sequence ID" value="WPF25154.1"/>
    <property type="molecule type" value="Genomic_DNA"/>
</dbReference>
<feature type="compositionally biased region" description="Polar residues" evidence="1">
    <location>
        <begin position="150"/>
        <end position="160"/>
    </location>
</feature>
<gene>
    <name evidence="2" type="ORF">Q0N40_00900</name>
</gene>
<dbReference type="AlphaFoldDB" id="A0AAU0Q010"/>
<evidence type="ECO:0000313" key="3">
    <source>
        <dbReference type="Proteomes" id="UP001174314"/>
    </source>
</evidence>
<reference evidence="2 3" key="1">
    <citation type="submission" date="2023-10" db="EMBL/GenBank/DDBJ databases">
        <title>complete genome sequence of Corynebacterium pseudokroppenstedtii P15-C1.</title>
        <authorList>
            <person name="Bruggemann H."/>
            <person name="Poehlein A."/>
        </authorList>
    </citation>
    <scope>NUCLEOTIDE SEQUENCE [LARGE SCALE GENOMIC DNA]</scope>
    <source>
        <strain evidence="2 3">P15_C1</strain>
    </source>
</reference>
<dbReference type="SUPFAM" id="SSF53098">
    <property type="entry name" value="Ribonuclease H-like"/>
    <property type="match status" value="1"/>
</dbReference>
<evidence type="ECO:0000256" key="1">
    <source>
        <dbReference type="SAM" id="MobiDB-lite"/>
    </source>
</evidence>
<dbReference type="RefSeq" id="WP_221924215.1">
    <property type="nucleotide sequence ID" value="NZ_CP137757.1"/>
</dbReference>
<proteinExistence type="predicted"/>
<feature type="compositionally biased region" description="Low complexity" evidence="1">
    <location>
        <begin position="1"/>
        <end position="13"/>
    </location>
</feature>
<organism evidence="2 3">
    <name type="scientific">Corynebacterium pseudokroppenstedtii</name>
    <dbReference type="NCBI Taxonomy" id="2804917"/>
    <lineage>
        <taxon>Bacteria</taxon>
        <taxon>Bacillati</taxon>
        <taxon>Actinomycetota</taxon>
        <taxon>Actinomycetes</taxon>
        <taxon>Mycobacteriales</taxon>
        <taxon>Corynebacteriaceae</taxon>
        <taxon>Corynebacterium</taxon>
    </lineage>
</organism>
<feature type="compositionally biased region" description="Basic and acidic residues" evidence="1">
    <location>
        <begin position="453"/>
        <end position="465"/>
    </location>
</feature>
<dbReference type="Gene3D" id="3.30.420.10">
    <property type="entry name" value="Ribonuclease H-like superfamily/Ribonuclease H"/>
    <property type="match status" value="1"/>
</dbReference>
<feature type="compositionally biased region" description="Basic and acidic residues" evidence="1">
    <location>
        <begin position="474"/>
        <end position="485"/>
    </location>
</feature>
<evidence type="ECO:0008006" key="4">
    <source>
        <dbReference type="Google" id="ProtNLM"/>
    </source>
</evidence>
<feature type="region of interest" description="Disordered" evidence="1">
    <location>
        <begin position="453"/>
        <end position="509"/>
    </location>
</feature>
<dbReference type="InterPro" id="IPR012337">
    <property type="entry name" value="RNaseH-like_sf"/>
</dbReference>
<dbReference type="InterPro" id="IPR036397">
    <property type="entry name" value="RNaseH_sf"/>
</dbReference>
<feature type="compositionally biased region" description="Basic and acidic residues" evidence="1">
    <location>
        <begin position="14"/>
        <end position="28"/>
    </location>
</feature>
<feature type="compositionally biased region" description="Basic and acidic residues" evidence="1">
    <location>
        <begin position="122"/>
        <end position="133"/>
    </location>
</feature>
<feature type="compositionally biased region" description="Basic residues" evidence="1">
    <location>
        <begin position="95"/>
        <end position="109"/>
    </location>
</feature>
<feature type="compositionally biased region" description="Low complexity" evidence="1">
    <location>
        <begin position="78"/>
        <end position="93"/>
    </location>
</feature>
<evidence type="ECO:0000313" key="2">
    <source>
        <dbReference type="EMBL" id="WPF25154.1"/>
    </source>
</evidence>
<accession>A0AAU0Q010</accession>
<dbReference type="KEGG" id="cpsk:Q0N40_00900"/>
<keyword evidence="3" id="KW-1185">Reference proteome</keyword>
<sequence length="637" mass="69655">MTSTSDHSSTSRGSDARTSHSHDVDPDRGGSNTGGSRSNDGHRRSRNNSRARRERRRRRATYSAQHGNKQQRAKENSGSDASNASSGGDNSSSQHGRKKNRRRARRRSNRPAAAPNAGQRSQQHETKDQRPARQPEQSDSSTQPERRKPSSGTQPSSVTRAPSHRKSETRAPATPGPHRTRQGLAAEGVITNPDKDKYNAGNTHVRSPREPIPSIDDAPMVAVVLRTTNIHPSTGRMLALDAAFFDADGLPVSNWQRVFNTDADPGPLHLFGLAPEAFRTAPRFSSTLRQIDRVIDGRVLIVHDTATTWGFIAQEARRTVRSASAKNRRQRRRRHNGHVPRPVSIIDTQATARRQGLPIAETRLRGIAAAYNLVDDTLPATTVLDMDSSPDAYTTLPGVGAQASDRRRSIDPLQLLQADAVLVGELAMEQLDRAGIEPINAAAFALHEARERRGDNHGDEDHGGDQSEDEDHSDENGVGKNDNARPGDAPTPLVWADDDAWDNVDKRDPHDLRADRVGLQRSAIRIDAALAPVIAPNPGAWSPGQKLKRGMVVTVAPEVDMNPDDLIEAAVRAGLTYSEKLTRETSLVVFNGTGHGLEHDGAPHEGRALHAHRKGIPLVRDTEFMRLAEEATDVKQH</sequence>
<dbReference type="GO" id="GO:0003676">
    <property type="term" value="F:nucleic acid binding"/>
    <property type="evidence" value="ECO:0007669"/>
    <property type="project" value="InterPro"/>
</dbReference>
<dbReference type="Proteomes" id="UP001174314">
    <property type="component" value="Chromosome"/>
</dbReference>
<feature type="compositionally biased region" description="Basic residues" evidence="1">
    <location>
        <begin position="43"/>
        <end position="60"/>
    </location>
</feature>
<protein>
    <recommendedName>
        <fullName evidence="4">DNA polymerase III subunit epsilon</fullName>
    </recommendedName>
</protein>
<name>A0AAU0Q010_9CORY</name>